<reference evidence="10" key="1">
    <citation type="submission" date="2017-04" db="EMBL/GenBank/DDBJ databases">
        <title>Function of individual gut microbiota members based on whole genome sequencing of pure cultures obtained from chicken caecum.</title>
        <authorList>
            <person name="Medvecky M."/>
            <person name="Cejkova D."/>
            <person name="Polansky O."/>
            <person name="Karasova D."/>
            <person name="Kubasova T."/>
            <person name="Cizek A."/>
            <person name="Rychlik I."/>
        </authorList>
    </citation>
    <scope>NUCLEOTIDE SEQUENCE [LARGE SCALE GENOMIC DNA]</scope>
    <source>
        <strain evidence="10">An144</strain>
    </source>
</reference>
<evidence type="ECO:0000313" key="10">
    <source>
        <dbReference type="Proteomes" id="UP000196074"/>
    </source>
</evidence>
<reference evidence="8" key="3">
    <citation type="journal article" date="2018" name="BMC Genomics">
        <title>Whole genome sequencing and function prediction of 133 gut anaerobes isolated from chicken caecum in pure cultures.</title>
        <authorList>
            <person name="Medvecky M."/>
            <person name="Cejkova D."/>
            <person name="Polansky O."/>
            <person name="Karasova D."/>
            <person name="Kubasova T."/>
            <person name="Cizek A."/>
            <person name="Rychlik I."/>
        </authorList>
    </citation>
    <scope>NUCLEOTIDE SEQUENCE</scope>
    <source>
        <strain evidence="8">An144</strain>
    </source>
</reference>
<dbReference type="PANTHER" id="PTHR37293">
    <property type="entry name" value="PHAGE REPLICATION PROTEIN-RELATED"/>
    <property type="match status" value="1"/>
</dbReference>
<dbReference type="Gene3D" id="1.10.10.10">
    <property type="entry name" value="Winged helix-like DNA-binding domain superfamily/Winged helix DNA-binding domain"/>
    <property type="match status" value="1"/>
</dbReference>
<evidence type="ECO:0000259" key="4">
    <source>
        <dbReference type="Pfam" id="PF21984"/>
    </source>
</evidence>
<evidence type="ECO:0000313" key="8">
    <source>
        <dbReference type="EMBL" id="OUQ11873.1"/>
    </source>
</evidence>
<evidence type="ECO:0000313" key="7">
    <source>
        <dbReference type="EMBL" id="NME48788.1"/>
    </source>
</evidence>
<dbReference type="InterPro" id="IPR034829">
    <property type="entry name" value="DnaD-like_sf"/>
</dbReference>
<dbReference type="Proteomes" id="UP001255696">
    <property type="component" value="Unassembled WGS sequence"/>
</dbReference>
<reference evidence="7 12" key="4">
    <citation type="submission" date="2020-04" db="EMBL/GenBank/DDBJ databases">
        <authorList>
            <person name="Hitch T.C.A."/>
            <person name="Wylensek D."/>
            <person name="Clavel T."/>
        </authorList>
    </citation>
    <scope>NUCLEOTIDE SEQUENCE [LARGE SCALE GENOMIC DNA]</scope>
    <source>
        <strain evidence="7 12">WCA-380-WT-3C</strain>
    </source>
</reference>
<dbReference type="Proteomes" id="UP001290582">
    <property type="component" value="Unassembled WGS sequence"/>
</dbReference>
<dbReference type="InterPro" id="IPR006343">
    <property type="entry name" value="DnaB/C_C"/>
</dbReference>
<evidence type="ECO:0000313" key="6">
    <source>
        <dbReference type="EMBL" id="MDZ5597183.1"/>
    </source>
</evidence>
<dbReference type="NCBIfam" id="TIGR01446">
    <property type="entry name" value="DnaD_dom"/>
    <property type="match status" value="1"/>
</dbReference>
<dbReference type="EMBL" id="NIBL01000001">
    <property type="protein sequence ID" value="OUZ19109.1"/>
    <property type="molecule type" value="Genomic_DNA"/>
</dbReference>
<dbReference type="EMBL" id="JAXOGL010000003">
    <property type="protein sequence ID" value="MDZ5597183.1"/>
    <property type="molecule type" value="Genomic_DNA"/>
</dbReference>
<reference evidence="5" key="5">
    <citation type="submission" date="2023-03" db="EMBL/GenBank/DDBJ databases">
        <authorList>
            <person name="Shen W."/>
            <person name="Cai J."/>
        </authorList>
    </citation>
    <scope>NUCLEOTIDE SEQUENCE</scope>
    <source>
        <strain evidence="5">B245-2</strain>
    </source>
</reference>
<comment type="similarity">
    <text evidence="1">Belongs to the DnaB/DnaD family.</text>
</comment>
<evidence type="ECO:0000313" key="9">
    <source>
        <dbReference type="EMBL" id="OUZ19109.1"/>
    </source>
</evidence>
<sequence length="231" mass="27368">MLREFQEAGQTVVSNLILDYYQKIGMNNEEFIIWLQLYRYVQEGNRFPDASVIAEKLNLPLNTVFSAINNLIQKELILITQKEDSTGKKTDCYDFSPIYDRIEQLITQSSKQNEKNSTQMKVKELFQHFEEEFGRTLSSIEYQRINQWLQEDHYSVDLIYLALKEAVINQAYSLNYIDRILLSWERKNITSPQQVKEEQNKRKQKFTSNGQTTNHKSPKSKITMYNWLEGK</sequence>
<dbReference type="Proteomes" id="UP000196074">
    <property type="component" value="Unassembled WGS sequence"/>
</dbReference>
<dbReference type="AlphaFoldDB" id="A0A0H2QKH5"/>
<dbReference type="EMBL" id="NFLC01000001">
    <property type="protein sequence ID" value="OUQ11873.1"/>
    <property type="molecule type" value="Genomic_DNA"/>
</dbReference>
<dbReference type="Proteomes" id="UP000588071">
    <property type="component" value="Unassembled WGS sequence"/>
</dbReference>
<dbReference type="InterPro" id="IPR053162">
    <property type="entry name" value="DnaD"/>
</dbReference>
<dbReference type="RefSeq" id="WP_016252171.1">
    <property type="nucleotide sequence ID" value="NZ_CP010059.1"/>
</dbReference>
<name>A0A0H2QKH5_9ENTE</name>
<dbReference type="InterPro" id="IPR036388">
    <property type="entry name" value="WH-like_DNA-bd_sf"/>
</dbReference>
<accession>A0A0H2QKH5</accession>
<evidence type="ECO:0000313" key="12">
    <source>
        <dbReference type="Proteomes" id="UP000588071"/>
    </source>
</evidence>
<dbReference type="EMBL" id="JARQBI010000044">
    <property type="protein sequence ID" value="MDT2797799.1"/>
    <property type="molecule type" value="Genomic_DNA"/>
</dbReference>
<dbReference type="Gene3D" id="1.10.10.630">
    <property type="entry name" value="DnaD domain-like"/>
    <property type="match status" value="1"/>
</dbReference>
<dbReference type="Proteomes" id="UP000196503">
    <property type="component" value="Unassembled WGS sequence"/>
</dbReference>
<evidence type="ECO:0000256" key="1">
    <source>
        <dbReference type="ARBA" id="ARBA00093462"/>
    </source>
</evidence>
<comment type="caution">
    <text evidence="9">The sequence shown here is derived from an EMBL/GenBank/DDBJ whole genome shotgun (WGS) entry which is preliminary data.</text>
</comment>
<reference evidence="6" key="6">
    <citation type="submission" date="2023-12" db="EMBL/GenBank/DDBJ databases">
        <title>Molecular genomic analyses of Enterococcus cecorum from sepsis oubreaks in broilers.</title>
        <authorList>
            <person name="Rhoads D."/>
            <person name="Alrubaye A."/>
        </authorList>
    </citation>
    <scope>NUCLEOTIDE SEQUENCE</scope>
    <source>
        <strain evidence="6">1755</strain>
    </source>
</reference>
<protein>
    <submittedName>
        <fullName evidence="8">DNA replication protein DnaD</fullName>
    </submittedName>
    <submittedName>
        <fullName evidence="5">DnaD domain-containing protein</fullName>
    </submittedName>
</protein>
<dbReference type="EMBL" id="JABAFV010000001">
    <property type="protein sequence ID" value="NME48788.1"/>
    <property type="molecule type" value="Genomic_DNA"/>
</dbReference>
<proteinExistence type="inferred from homology"/>
<evidence type="ECO:0000259" key="3">
    <source>
        <dbReference type="Pfam" id="PF07261"/>
    </source>
</evidence>
<dbReference type="InterPro" id="IPR053843">
    <property type="entry name" value="DnaD_N"/>
</dbReference>
<feature type="compositionally biased region" description="Polar residues" evidence="2">
    <location>
        <begin position="206"/>
        <end position="215"/>
    </location>
</feature>
<feature type="region of interest" description="Disordered" evidence="2">
    <location>
        <begin position="192"/>
        <end position="222"/>
    </location>
</feature>
<evidence type="ECO:0000313" key="5">
    <source>
        <dbReference type="EMBL" id="MDT2797799.1"/>
    </source>
</evidence>
<dbReference type="PANTHER" id="PTHR37293:SF6">
    <property type="entry name" value="DNA REPLICATION PROTEIN DNAD"/>
    <property type="match status" value="1"/>
</dbReference>
<gene>
    <name evidence="9" type="ORF">A5869_000758</name>
    <name evidence="8" type="ORF">B5E88_00630</name>
    <name evidence="7" type="ORF">HF857_00675</name>
    <name evidence="5" type="ORF">P7H47_11175</name>
    <name evidence="6" type="ORF">U1294_02945</name>
</gene>
<dbReference type="GeneID" id="60871675"/>
<feature type="domain" description="DnaD N-terminal" evidence="4">
    <location>
        <begin position="13"/>
        <end position="112"/>
    </location>
</feature>
<evidence type="ECO:0000313" key="11">
    <source>
        <dbReference type="Proteomes" id="UP000196503"/>
    </source>
</evidence>
<dbReference type="SUPFAM" id="SSF158499">
    <property type="entry name" value="DnaD domain-like"/>
    <property type="match status" value="1"/>
</dbReference>
<organism evidence="9 11">
    <name type="scientific">Enterococcus cecorum</name>
    <dbReference type="NCBI Taxonomy" id="44008"/>
    <lineage>
        <taxon>Bacteria</taxon>
        <taxon>Bacillati</taxon>
        <taxon>Bacillota</taxon>
        <taxon>Bacilli</taxon>
        <taxon>Lactobacillales</taxon>
        <taxon>Enterococcaceae</taxon>
        <taxon>Enterococcus</taxon>
    </lineage>
</organism>
<evidence type="ECO:0000256" key="2">
    <source>
        <dbReference type="SAM" id="MobiDB-lite"/>
    </source>
</evidence>
<dbReference type="Pfam" id="PF07261">
    <property type="entry name" value="DnaB_2"/>
    <property type="match status" value="1"/>
</dbReference>
<feature type="domain" description="DnaB/C C-terminal" evidence="3">
    <location>
        <begin position="126"/>
        <end position="198"/>
    </location>
</feature>
<reference evidence="9 11" key="2">
    <citation type="submission" date="2017-05" db="EMBL/GenBank/DDBJ databases">
        <title>The Genome Sequence of Enterococcus faecium 2D5_DIV0622.</title>
        <authorList>
            <consortium name="The Broad Institute Genomics Platform"/>
            <consortium name="The Broad Institute Genomic Center for Infectious Diseases"/>
            <person name="Earl A."/>
            <person name="Manson A."/>
            <person name="Schwartman J."/>
            <person name="Gilmore M."/>
            <person name="Abouelleil A."/>
            <person name="Cao P."/>
            <person name="Chapman S."/>
            <person name="Cusick C."/>
            <person name="Shea T."/>
            <person name="Young S."/>
            <person name="Neafsey D."/>
            <person name="Nusbaum C."/>
            <person name="Birren B."/>
        </authorList>
    </citation>
    <scope>NUCLEOTIDE SEQUENCE [LARGE SCALE GENOMIC DNA]</scope>
    <source>
        <strain evidence="9 11">2D5_DIV0622</strain>
    </source>
</reference>
<dbReference type="Pfam" id="PF21984">
    <property type="entry name" value="DnaD_N"/>
    <property type="match status" value="1"/>
</dbReference>